<keyword evidence="6" id="KW-0175">Coiled coil</keyword>
<feature type="coiled-coil region" evidence="6">
    <location>
        <begin position="233"/>
        <end position="260"/>
    </location>
</feature>
<evidence type="ECO:0000256" key="6">
    <source>
        <dbReference type="SAM" id="Coils"/>
    </source>
</evidence>
<keyword evidence="1 5" id="KW-1003">Cell membrane</keyword>
<evidence type="ECO:0000256" key="2">
    <source>
        <dbReference type="ARBA" id="ARBA00022692"/>
    </source>
</evidence>
<keyword evidence="8" id="KW-1185">Reference proteome</keyword>
<dbReference type="EMBL" id="AODF01000030">
    <property type="protein sequence ID" value="EUJ28046.1"/>
    <property type="molecule type" value="Genomic_DNA"/>
</dbReference>
<name>A0ABP3AVM9_9LIST</name>
<evidence type="ECO:0000256" key="4">
    <source>
        <dbReference type="ARBA" id="ARBA00023136"/>
    </source>
</evidence>
<evidence type="ECO:0000313" key="8">
    <source>
        <dbReference type="Proteomes" id="UP000019249"/>
    </source>
</evidence>
<comment type="caution">
    <text evidence="5">Lacks conserved residue(s) required for the propagation of feature annotation.</text>
</comment>
<dbReference type="Pfam" id="PF12127">
    <property type="entry name" value="FloA"/>
    <property type="match status" value="1"/>
</dbReference>
<evidence type="ECO:0000256" key="5">
    <source>
        <dbReference type="HAMAP-Rule" id="MF_01562"/>
    </source>
</evidence>
<gene>
    <name evidence="5" type="primary">floA</name>
    <name evidence="7" type="ORF">MFLO_12836</name>
</gene>
<comment type="function">
    <text evidence="5">Found in functional membrane microdomains (FMM) that may be equivalent to eukaryotic membrane rafts FMMs are highly dynamic and increase in number as cells age. Flotillins are thought to be important factors in membrane fluidity.</text>
</comment>
<reference evidence="7 8" key="1">
    <citation type="journal article" date="2014" name="Int. J. Syst. Evol. Microbiol.">
        <title>Listeria floridensis sp. nov., Listeria aquatica sp. nov., Listeria cornellensis sp. nov., Listeria riparia sp. nov. and Listeria grandensis sp. nov., from agricultural and natural environments.</title>
        <authorList>
            <person name="den Bakker H.C."/>
            <person name="Warchocki S."/>
            <person name="Wright E.M."/>
            <person name="Allred A.F."/>
            <person name="Ahlstrom C."/>
            <person name="Manuel C.S."/>
            <person name="Stasiewicz M.J."/>
            <person name="Burrell A."/>
            <person name="Roof S."/>
            <person name="Strawn L."/>
            <person name="Fortes E.D."/>
            <person name="Nightingale K.K."/>
            <person name="Kephart D."/>
            <person name="Wiedmann M."/>
        </authorList>
    </citation>
    <scope>NUCLEOTIDE SEQUENCE [LARGE SCALE GENOMIC DNA]</scope>
    <source>
        <strain evidence="7 8">FSL S10-1187</strain>
    </source>
</reference>
<keyword evidence="3 5" id="KW-1133">Transmembrane helix</keyword>
<accession>A0ABP3AVM9</accession>
<proteinExistence type="inferred from homology"/>
<dbReference type="NCBIfam" id="NF010186">
    <property type="entry name" value="PRK13665.1"/>
    <property type="match status" value="1"/>
</dbReference>
<feature type="transmembrane region" description="Helical" evidence="5">
    <location>
        <begin position="7"/>
        <end position="28"/>
    </location>
</feature>
<evidence type="ECO:0000256" key="1">
    <source>
        <dbReference type="ARBA" id="ARBA00022475"/>
    </source>
</evidence>
<keyword evidence="2 5" id="KW-0812">Transmembrane</keyword>
<evidence type="ECO:0000313" key="7">
    <source>
        <dbReference type="EMBL" id="EUJ28046.1"/>
    </source>
</evidence>
<comment type="similarity">
    <text evidence="5">Belongs to the flotillin-like FloA family.</text>
</comment>
<comment type="subunit">
    <text evidence="5">Homooligomerizes.</text>
</comment>
<organism evidence="7 8">
    <name type="scientific">Listeria floridensis FSL S10-1187</name>
    <dbReference type="NCBI Taxonomy" id="1265817"/>
    <lineage>
        <taxon>Bacteria</taxon>
        <taxon>Bacillati</taxon>
        <taxon>Bacillota</taxon>
        <taxon>Bacilli</taxon>
        <taxon>Bacillales</taxon>
        <taxon>Listeriaceae</taxon>
        <taxon>Listeria</taxon>
    </lineage>
</organism>
<comment type="subcellular location">
    <subcellularLocation>
        <location evidence="5">Cell membrane</location>
        <topology evidence="5">Single-pass membrane protein</topology>
    </subcellularLocation>
    <subcellularLocation>
        <location evidence="5">Membrane raft</location>
        <topology evidence="5">Single-pass membrane protein</topology>
    </subcellularLocation>
</comment>
<keyword evidence="4 5" id="KW-0472">Membrane</keyword>
<dbReference type="Proteomes" id="UP000019249">
    <property type="component" value="Unassembled WGS sequence"/>
</dbReference>
<protein>
    <recommendedName>
        <fullName evidence="5">Flotillin-like protein FloA</fullName>
    </recommendedName>
</protein>
<evidence type="ECO:0000256" key="3">
    <source>
        <dbReference type="ARBA" id="ARBA00022989"/>
    </source>
</evidence>
<dbReference type="InterPro" id="IPR022853">
    <property type="entry name" value="FloA"/>
</dbReference>
<dbReference type="RefSeq" id="WP_036098084.1">
    <property type="nucleotide sequence ID" value="NZ_AODF01000030.1"/>
</dbReference>
<comment type="caution">
    <text evidence="7">The sequence shown here is derived from an EMBL/GenBank/DDBJ whole genome shotgun (WGS) entry which is preliminary data.</text>
</comment>
<dbReference type="HAMAP" id="MF_01562">
    <property type="entry name" value="FloA"/>
    <property type="match status" value="1"/>
</dbReference>
<sequence>MSIGSFFIGGPIIITVLVIIFLIIFFSLVPVGLWISAISARVPVGIGTLIGMRLRRVVPSRVVKPLIKAVKAGLELEVNQLESHYLAGGDVDNTVDALIAAHRANIELDFSRAAAIDLAGRDVLEAVQTSVTPKVIRTPEFTGVAQNGVEVKVITQITVQSNIDRIVGGAGEDTVIARVGEAVVSTVGETREHTDVLENPNSISKKVQEQGLGDGTAYTILSIDIAEMRIGDNIKAKLDIEKANADMEVAQAAASKRKAEAIALEQENRAAVVAAEAEVPRAIAQAFESGKLGVMDYYKMENVQADTHMRDSIAGDEKPGFH</sequence>